<comment type="subcellular location">
    <subcellularLocation>
        <location evidence="1 6">Endoplasmic reticulum membrane</location>
        <topology evidence="1 6">Multi-pass membrane protein</topology>
    </subcellularLocation>
</comment>
<dbReference type="InterPro" id="IPR003388">
    <property type="entry name" value="Reticulon"/>
</dbReference>
<dbReference type="Gene3D" id="1.20.5.2480">
    <property type="match status" value="1"/>
</dbReference>
<keyword evidence="3 6" id="KW-0256">Endoplasmic reticulum</keyword>
<evidence type="ECO:0000256" key="5">
    <source>
        <dbReference type="ARBA" id="ARBA00023136"/>
    </source>
</evidence>
<evidence type="ECO:0000313" key="9">
    <source>
        <dbReference type="Proteomes" id="UP001209878"/>
    </source>
</evidence>
<proteinExistence type="predicted"/>
<dbReference type="PANTHER" id="PTHR45799:SF2">
    <property type="entry name" value="RETICULON-LIKE PROTEIN"/>
    <property type="match status" value="1"/>
</dbReference>
<feature type="domain" description="Reticulon" evidence="7">
    <location>
        <begin position="1"/>
        <end position="125"/>
    </location>
</feature>
<reference evidence="8" key="1">
    <citation type="journal article" date="2023" name="Mol. Biol. Evol.">
        <title>Third-Generation Sequencing Reveals the Adaptive Role of the Epigenome in Three Deep-Sea Polychaetes.</title>
        <authorList>
            <person name="Perez M."/>
            <person name="Aroh O."/>
            <person name="Sun Y."/>
            <person name="Lan Y."/>
            <person name="Juniper S.K."/>
            <person name="Young C.R."/>
            <person name="Angers B."/>
            <person name="Qian P.Y."/>
        </authorList>
    </citation>
    <scope>NUCLEOTIDE SEQUENCE</scope>
    <source>
        <strain evidence="8">R07B-5</strain>
    </source>
</reference>
<dbReference type="PROSITE" id="PS50845">
    <property type="entry name" value="RETICULON"/>
    <property type="match status" value="1"/>
</dbReference>
<evidence type="ECO:0000259" key="7">
    <source>
        <dbReference type="PROSITE" id="PS50845"/>
    </source>
</evidence>
<comment type="caution">
    <text evidence="8">The sequence shown here is derived from an EMBL/GenBank/DDBJ whole genome shotgun (WGS) entry which is preliminary data.</text>
</comment>
<keyword evidence="9" id="KW-1185">Reference proteome</keyword>
<comment type="caution">
    <text evidence="6">Lacks conserved residue(s) required for the propagation of feature annotation.</text>
</comment>
<dbReference type="GO" id="GO:0005789">
    <property type="term" value="C:endoplasmic reticulum membrane"/>
    <property type="evidence" value="ECO:0007669"/>
    <property type="project" value="UniProtKB-SubCell"/>
</dbReference>
<organism evidence="8 9">
    <name type="scientific">Ridgeia piscesae</name>
    <name type="common">Tubeworm</name>
    <dbReference type="NCBI Taxonomy" id="27915"/>
    <lineage>
        <taxon>Eukaryota</taxon>
        <taxon>Metazoa</taxon>
        <taxon>Spiralia</taxon>
        <taxon>Lophotrochozoa</taxon>
        <taxon>Annelida</taxon>
        <taxon>Polychaeta</taxon>
        <taxon>Sedentaria</taxon>
        <taxon>Canalipalpata</taxon>
        <taxon>Sabellida</taxon>
        <taxon>Siboglinidae</taxon>
        <taxon>Ridgeia</taxon>
    </lineage>
</organism>
<dbReference type="AlphaFoldDB" id="A0AAD9UC84"/>
<evidence type="ECO:0000256" key="2">
    <source>
        <dbReference type="ARBA" id="ARBA00022692"/>
    </source>
</evidence>
<dbReference type="EMBL" id="JAODUO010000278">
    <property type="protein sequence ID" value="KAK2184172.1"/>
    <property type="molecule type" value="Genomic_DNA"/>
</dbReference>
<protein>
    <recommendedName>
        <fullName evidence="6">Reticulon-like protein</fullName>
    </recommendedName>
</protein>
<feature type="transmembrane region" description="Helical" evidence="6">
    <location>
        <begin position="99"/>
        <end position="119"/>
    </location>
</feature>
<keyword evidence="5 6" id="KW-0472">Membrane</keyword>
<evidence type="ECO:0000256" key="6">
    <source>
        <dbReference type="RuleBase" id="RU363132"/>
    </source>
</evidence>
<gene>
    <name evidence="8" type="ORF">NP493_277g01000</name>
</gene>
<evidence type="ECO:0000313" key="8">
    <source>
        <dbReference type="EMBL" id="KAK2184172.1"/>
    </source>
</evidence>
<accession>A0AAD9UC84</accession>
<dbReference type="GO" id="GO:0030424">
    <property type="term" value="C:axon"/>
    <property type="evidence" value="ECO:0007669"/>
    <property type="project" value="TreeGrafter"/>
</dbReference>
<evidence type="ECO:0000256" key="3">
    <source>
        <dbReference type="ARBA" id="ARBA00022824"/>
    </source>
</evidence>
<evidence type="ECO:0000256" key="1">
    <source>
        <dbReference type="ARBA" id="ARBA00004477"/>
    </source>
</evidence>
<name>A0AAD9UC84_RIDPI</name>
<dbReference type="PANTHER" id="PTHR45799">
    <property type="entry name" value="RETICULON-LIKE PROTEIN"/>
    <property type="match status" value="1"/>
</dbReference>
<dbReference type="Pfam" id="PF02453">
    <property type="entry name" value="Reticulon"/>
    <property type="match status" value="1"/>
</dbReference>
<evidence type="ECO:0000256" key="4">
    <source>
        <dbReference type="ARBA" id="ARBA00022989"/>
    </source>
</evidence>
<dbReference type="Proteomes" id="UP001209878">
    <property type="component" value="Unassembled WGS sequence"/>
</dbReference>
<dbReference type="InterPro" id="IPR046964">
    <property type="entry name" value="RTN1-4"/>
</dbReference>
<keyword evidence="2 6" id="KW-0812">Transmembrane</keyword>
<sequence>MVLLFSLAMFSVLSVFAYLSLAMLTVTISFRIYKQVLGAVQKTGDGHPFKCCLDKDITLPAEKVHQLADQVMERATCLSNHARKLFLVADLVDSLKFGLFLWVLTYIGAWFNGMTLIILGESAAL</sequence>
<keyword evidence="4 6" id="KW-1133">Transmembrane helix</keyword>